<evidence type="ECO:0000313" key="1">
    <source>
        <dbReference type="EMBL" id="OGG05781.1"/>
    </source>
</evidence>
<sequence>MPKLLKVLFFILLLVTAGEVGYYILLQNSKLGILNPQNNNIKTTPFPTKSDRNLIKYSGVEFLEQYLIPELNASRNLKEIKYSLIKEETGNAGLINVDETTGLLEIRLDDAEGKEIITYHTKPGEIARQKFMKIQGNEKLTINYSDIKVGDKLTIISHYELNDLNESFKEFIKYE</sequence>
<protein>
    <submittedName>
        <fullName evidence="1">Uncharacterized protein</fullName>
    </submittedName>
</protein>
<proteinExistence type="predicted"/>
<dbReference type="AlphaFoldDB" id="A0A1F5Z026"/>
<evidence type="ECO:0000313" key="2">
    <source>
        <dbReference type="Proteomes" id="UP000177354"/>
    </source>
</evidence>
<dbReference type="Proteomes" id="UP000177354">
    <property type="component" value="Unassembled WGS sequence"/>
</dbReference>
<comment type="caution">
    <text evidence="1">The sequence shown here is derived from an EMBL/GenBank/DDBJ whole genome shotgun (WGS) entry which is preliminary data.</text>
</comment>
<organism evidence="1 2">
    <name type="scientific">Candidatus Gottesmanbacteria bacterium RIFCSPHIGHO2_01_FULL_40_15</name>
    <dbReference type="NCBI Taxonomy" id="1798376"/>
    <lineage>
        <taxon>Bacteria</taxon>
        <taxon>Candidatus Gottesmaniibacteriota</taxon>
    </lineage>
</organism>
<name>A0A1F5Z026_9BACT</name>
<reference evidence="1 2" key="1">
    <citation type="journal article" date="2016" name="Nat. Commun.">
        <title>Thousands of microbial genomes shed light on interconnected biogeochemical processes in an aquifer system.</title>
        <authorList>
            <person name="Anantharaman K."/>
            <person name="Brown C.T."/>
            <person name="Hug L.A."/>
            <person name="Sharon I."/>
            <person name="Castelle C.J."/>
            <person name="Probst A.J."/>
            <person name="Thomas B.C."/>
            <person name="Singh A."/>
            <person name="Wilkins M.J."/>
            <person name="Karaoz U."/>
            <person name="Brodie E.L."/>
            <person name="Williams K.H."/>
            <person name="Hubbard S.S."/>
            <person name="Banfield J.F."/>
        </authorList>
    </citation>
    <scope>NUCLEOTIDE SEQUENCE [LARGE SCALE GENOMIC DNA]</scope>
</reference>
<accession>A0A1F5Z026</accession>
<dbReference type="EMBL" id="MFJF01000025">
    <property type="protein sequence ID" value="OGG05781.1"/>
    <property type="molecule type" value="Genomic_DNA"/>
</dbReference>
<gene>
    <name evidence="1" type="ORF">A2777_05380</name>
</gene>